<dbReference type="RefSeq" id="WP_156567723.1">
    <property type="nucleotide sequence ID" value="NZ_CACRSR010000013.1"/>
</dbReference>
<evidence type="ECO:0000313" key="1">
    <source>
        <dbReference type="EMBL" id="VYT08614.1"/>
    </source>
</evidence>
<organism evidence="1">
    <name type="scientific">Bifidobacterium adolescentis</name>
    <dbReference type="NCBI Taxonomy" id="1680"/>
    <lineage>
        <taxon>Bacteria</taxon>
        <taxon>Bacillati</taxon>
        <taxon>Actinomycetota</taxon>
        <taxon>Actinomycetes</taxon>
        <taxon>Bifidobacteriales</taxon>
        <taxon>Bifidobacteriaceae</taxon>
        <taxon>Bifidobacterium</taxon>
    </lineage>
</organism>
<accession>A0A6N2TRU1</accession>
<proteinExistence type="predicted"/>
<dbReference type="EMBL" id="CACRSR010000013">
    <property type="protein sequence ID" value="VYT08614.1"/>
    <property type="molecule type" value="Genomic_DNA"/>
</dbReference>
<gene>
    <name evidence="1" type="ORF">BALFYP80_01579</name>
</gene>
<dbReference type="AlphaFoldDB" id="A0A6N2TRU1"/>
<name>A0A6N2TRU1_BIFAD</name>
<reference evidence="1" key="1">
    <citation type="submission" date="2019-11" db="EMBL/GenBank/DDBJ databases">
        <authorList>
            <person name="Feng L."/>
        </authorList>
    </citation>
    <scope>NUCLEOTIDE SEQUENCE</scope>
    <source>
        <strain evidence="1">BAdolescentisLFYP80</strain>
    </source>
</reference>
<protein>
    <submittedName>
        <fullName evidence="1">Uncharacterized protein</fullName>
    </submittedName>
</protein>
<sequence>MQRINWFTNPNLTGPLTGISKWGGVTASVNKTNHQLVVSGSNGGYGFNVDVPANTPLVVSMFVYTDITKQSTPVAIMDVDDAGKVTVLAGVKPKSNASTMVTRVTSKTGKIRFEAYPVSGTTVNFGDLLVERADTYDKAVGGGLPGFFSGDTMPRD</sequence>